<dbReference type="Proteomes" id="UP000559256">
    <property type="component" value="Unassembled WGS sequence"/>
</dbReference>
<dbReference type="EMBL" id="JAACJM010000031">
    <property type="protein sequence ID" value="KAF5364742.1"/>
    <property type="molecule type" value="Genomic_DNA"/>
</dbReference>
<accession>A0A8H5GGT9</accession>
<dbReference type="AlphaFoldDB" id="A0A8H5GGT9"/>
<reference evidence="1 2" key="1">
    <citation type="journal article" date="2020" name="ISME J.">
        <title>Uncovering the hidden diversity of litter-decomposition mechanisms in mushroom-forming fungi.</title>
        <authorList>
            <person name="Floudas D."/>
            <person name="Bentzer J."/>
            <person name="Ahren D."/>
            <person name="Johansson T."/>
            <person name="Persson P."/>
            <person name="Tunlid A."/>
        </authorList>
    </citation>
    <scope>NUCLEOTIDE SEQUENCE [LARGE SCALE GENOMIC DNA]</scope>
    <source>
        <strain evidence="1 2">CBS 291.85</strain>
    </source>
</reference>
<evidence type="ECO:0000313" key="1">
    <source>
        <dbReference type="EMBL" id="KAF5364742.1"/>
    </source>
</evidence>
<sequence length="92" mass="10835">MVKQMCIRHNGSLPEEERRFYRQVIYHNILESAQAIIEAMLNIGLLHSNQAAVDKISDLRRHTSYPVLRINECDTSVLDRPNSRESDRRTWQ</sequence>
<dbReference type="GO" id="GO:0007165">
    <property type="term" value="P:signal transduction"/>
    <property type="evidence" value="ECO:0007669"/>
    <property type="project" value="InterPro"/>
</dbReference>
<organism evidence="1 2">
    <name type="scientific">Tetrapyrgos nigripes</name>
    <dbReference type="NCBI Taxonomy" id="182062"/>
    <lineage>
        <taxon>Eukaryota</taxon>
        <taxon>Fungi</taxon>
        <taxon>Dikarya</taxon>
        <taxon>Basidiomycota</taxon>
        <taxon>Agaricomycotina</taxon>
        <taxon>Agaricomycetes</taxon>
        <taxon>Agaricomycetidae</taxon>
        <taxon>Agaricales</taxon>
        <taxon>Marasmiineae</taxon>
        <taxon>Marasmiaceae</taxon>
        <taxon>Tetrapyrgos</taxon>
    </lineage>
</organism>
<gene>
    <name evidence="1" type="ORF">D9758_009339</name>
</gene>
<evidence type="ECO:0000313" key="2">
    <source>
        <dbReference type="Proteomes" id="UP000559256"/>
    </source>
</evidence>
<comment type="caution">
    <text evidence="1">The sequence shown here is derived from an EMBL/GenBank/DDBJ whole genome shotgun (WGS) entry which is preliminary data.</text>
</comment>
<protein>
    <submittedName>
        <fullName evidence="1">Uncharacterized protein</fullName>
    </submittedName>
</protein>
<name>A0A8H5GGT9_9AGAR</name>
<keyword evidence="2" id="KW-1185">Reference proteome</keyword>
<dbReference type="InterPro" id="IPR011025">
    <property type="entry name" value="GproteinA_insert"/>
</dbReference>
<dbReference type="Gene3D" id="1.10.400.10">
    <property type="entry name" value="GI Alpha 1, domain 2-like"/>
    <property type="match status" value="1"/>
</dbReference>
<proteinExistence type="predicted"/>
<dbReference type="SUPFAM" id="SSF47895">
    <property type="entry name" value="Transducin (alpha subunit), insertion domain"/>
    <property type="match status" value="1"/>
</dbReference>